<keyword evidence="8" id="KW-0807">Transducer</keyword>
<evidence type="ECO:0000256" key="1">
    <source>
        <dbReference type="ARBA" id="ARBA00004651"/>
    </source>
</evidence>
<dbReference type="GO" id="GO:0005886">
    <property type="term" value="C:plasma membrane"/>
    <property type="evidence" value="ECO:0007669"/>
    <property type="project" value="UniProtKB-SubCell"/>
</dbReference>
<dbReference type="Pfam" id="PF00001">
    <property type="entry name" value="7tm_1"/>
    <property type="match status" value="1"/>
</dbReference>
<name>A0A2D4JQY8_MICLE</name>
<keyword evidence="2" id="KW-1003">Cell membrane</keyword>
<dbReference type="InterPro" id="IPR017452">
    <property type="entry name" value="GPCR_Rhodpsn_7TM"/>
</dbReference>
<keyword evidence="5" id="KW-0297">G-protein coupled receptor</keyword>
<dbReference type="SUPFAM" id="SSF81321">
    <property type="entry name" value="Family A G protein-coupled receptor-like"/>
    <property type="match status" value="1"/>
</dbReference>
<evidence type="ECO:0000256" key="3">
    <source>
        <dbReference type="ARBA" id="ARBA00022692"/>
    </source>
</evidence>
<evidence type="ECO:0000256" key="5">
    <source>
        <dbReference type="ARBA" id="ARBA00023040"/>
    </source>
</evidence>
<evidence type="ECO:0000256" key="8">
    <source>
        <dbReference type="ARBA" id="ARBA00023224"/>
    </source>
</evidence>
<proteinExistence type="predicted"/>
<dbReference type="GO" id="GO:0004930">
    <property type="term" value="F:G protein-coupled receptor activity"/>
    <property type="evidence" value="ECO:0007669"/>
    <property type="project" value="UniProtKB-KW"/>
</dbReference>
<feature type="transmembrane region" description="Helical" evidence="9">
    <location>
        <begin position="6"/>
        <end position="23"/>
    </location>
</feature>
<dbReference type="EMBL" id="IACK01234766">
    <property type="protein sequence ID" value="LAA98876.1"/>
    <property type="molecule type" value="Transcribed_RNA"/>
</dbReference>
<evidence type="ECO:0000256" key="6">
    <source>
        <dbReference type="ARBA" id="ARBA00023136"/>
    </source>
</evidence>
<protein>
    <recommendedName>
        <fullName evidence="10">G-protein coupled receptors family 1 profile domain-containing protein</fullName>
    </recommendedName>
</protein>
<dbReference type="Gene3D" id="1.20.1070.10">
    <property type="entry name" value="Rhodopsin 7-helix transmembrane proteins"/>
    <property type="match status" value="1"/>
</dbReference>
<evidence type="ECO:0000259" key="10">
    <source>
        <dbReference type="PROSITE" id="PS50262"/>
    </source>
</evidence>
<dbReference type="InterPro" id="IPR000276">
    <property type="entry name" value="GPCR_Rhodpsn"/>
</dbReference>
<dbReference type="InterPro" id="IPR026234">
    <property type="entry name" value="MRGPCRFAMILY"/>
</dbReference>
<dbReference type="PRINTS" id="PR02108">
    <property type="entry name" value="MRGPCRFAMILY"/>
</dbReference>
<reference evidence="11" key="2">
    <citation type="submission" date="2017-11" db="EMBL/GenBank/DDBJ databases">
        <title>Coralsnake Venomics: Analyses of Venom Gland Transcriptomes and Proteomes of Six Brazilian Taxa.</title>
        <authorList>
            <person name="Aird S.D."/>
            <person name="Jorge da Silva N."/>
            <person name="Qiu L."/>
            <person name="Villar-Briones A."/>
            <person name="Aparecida-Saddi V."/>
            <person name="Campos-Telles M.P."/>
            <person name="Grau M."/>
            <person name="Mikheyev A.S."/>
        </authorList>
    </citation>
    <scope>NUCLEOTIDE SEQUENCE</scope>
    <source>
        <tissue evidence="11">Venom_gland</tissue>
    </source>
</reference>
<dbReference type="PANTHER" id="PTHR11334">
    <property type="entry name" value="MAS-RELATED G-PROTEIN COUPLED RECEPTOR"/>
    <property type="match status" value="1"/>
</dbReference>
<sequence>MLILNLAISDFRFLIFAAIYSMGNFTAAQPFRSLVIFYLFDATYINGLFFLTMISIDQYVAVLFPMWYHYSTPKHFSPVVCALLWIFSFLLVGIGSNIKNLVFTYVP</sequence>
<evidence type="ECO:0000313" key="11">
    <source>
        <dbReference type="EMBL" id="LAA98876.1"/>
    </source>
</evidence>
<dbReference type="PANTHER" id="PTHR11334:SF29">
    <property type="entry name" value="MAS-RELATED G-PROTEIN COUPLED RECEPTOR MEMBER X2"/>
    <property type="match status" value="1"/>
</dbReference>
<keyword evidence="6 9" id="KW-0472">Membrane</keyword>
<keyword evidence="7" id="KW-0675">Receptor</keyword>
<keyword evidence="4 9" id="KW-1133">Transmembrane helix</keyword>
<feature type="domain" description="G-protein coupled receptors family 1 profile" evidence="10">
    <location>
        <begin position="1"/>
        <end position="91"/>
    </location>
</feature>
<feature type="transmembrane region" description="Helical" evidence="9">
    <location>
        <begin position="76"/>
        <end position="94"/>
    </location>
</feature>
<reference evidence="11" key="1">
    <citation type="submission" date="2017-07" db="EMBL/GenBank/DDBJ databases">
        <authorList>
            <person name="Mikheyev A."/>
            <person name="Grau M."/>
        </authorList>
    </citation>
    <scope>NUCLEOTIDE SEQUENCE</scope>
    <source>
        <tissue evidence="11">Venom_gland</tissue>
    </source>
</reference>
<feature type="transmembrane region" description="Helical" evidence="9">
    <location>
        <begin position="35"/>
        <end position="56"/>
    </location>
</feature>
<accession>A0A2D4JQY8</accession>
<evidence type="ECO:0000256" key="9">
    <source>
        <dbReference type="SAM" id="Phobius"/>
    </source>
</evidence>
<evidence type="ECO:0000256" key="2">
    <source>
        <dbReference type="ARBA" id="ARBA00022475"/>
    </source>
</evidence>
<organism evidence="11">
    <name type="scientific">Micrurus lemniscatus lemniscatus</name>
    <dbReference type="NCBI Taxonomy" id="129467"/>
    <lineage>
        <taxon>Eukaryota</taxon>
        <taxon>Metazoa</taxon>
        <taxon>Chordata</taxon>
        <taxon>Craniata</taxon>
        <taxon>Vertebrata</taxon>
        <taxon>Euteleostomi</taxon>
        <taxon>Lepidosauria</taxon>
        <taxon>Squamata</taxon>
        <taxon>Bifurcata</taxon>
        <taxon>Unidentata</taxon>
        <taxon>Episquamata</taxon>
        <taxon>Toxicofera</taxon>
        <taxon>Serpentes</taxon>
        <taxon>Colubroidea</taxon>
        <taxon>Elapidae</taxon>
        <taxon>Elapinae</taxon>
        <taxon>Micrurus</taxon>
    </lineage>
</organism>
<dbReference type="PROSITE" id="PS50262">
    <property type="entry name" value="G_PROTEIN_RECEP_F1_2"/>
    <property type="match status" value="1"/>
</dbReference>
<comment type="subcellular location">
    <subcellularLocation>
        <location evidence="1">Cell membrane</location>
        <topology evidence="1">Multi-pass membrane protein</topology>
    </subcellularLocation>
</comment>
<evidence type="ECO:0000256" key="4">
    <source>
        <dbReference type="ARBA" id="ARBA00022989"/>
    </source>
</evidence>
<evidence type="ECO:0000256" key="7">
    <source>
        <dbReference type="ARBA" id="ARBA00023170"/>
    </source>
</evidence>
<keyword evidence="3 9" id="KW-0812">Transmembrane</keyword>
<dbReference type="AlphaFoldDB" id="A0A2D4JQY8"/>